<dbReference type="FunFam" id="3.30.420.10:FF:000032">
    <property type="entry name" value="Retrovirus-related Pol polyprotein from transposon 297-like Protein"/>
    <property type="match status" value="1"/>
</dbReference>
<feature type="compositionally biased region" description="Polar residues" evidence="1">
    <location>
        <begin position="177"/>
        <end position="190"/>
    </location>
</feature>
<dbReference type="Gene3D" id="3.30.420.10">
    <property type="entry name" value="Ribonuclease H-like superfamily/Ribonuclease H"/>
    <property type="match status" value="2"/>
</dbReference>
<dbReference type="InterPro" id="IPR012337">
    <property type="entry name" value="RNaseH-like_sf"/>
</dbReference>
<dbReference type="SUPFAM" id="SSF56672">
    <property type="entry name" value="DNA/RNA polymerases"/>
    <property type="match status" value="1"/>
</dbReference>
<protein>
    <recommendedName>
        <fullName evidence="2">Integrase catalytic domain-containing protein</fullName>
    </recommendedName>
</protein>
<dbReference type="Pfam" id="PF17919">
    <property type="entry name" value="RT_RNaseH_2"/>
    <property type="match status" value="1"/>
</dbReference>
<dbReference type="InterPro" id="IPR002156">
    <property type="entry name" value="RNaseH_domain"/>
</dbReference>
<feature type="region of interest" description="Disordered" evidence="1">
    <location>
        <begin position="611"/>
        <end position="674"/>
    </location>
</feature>
<dbReference type="Gene3D" id="1.10.340.70">
    <property type="match status" value="2"/>
</dbReference>
<name>A0A2N9G2X0_FAGSY</name>
<feature type="region of interest" description="Disordered" evidence="1">
    <location>
        <begin position="161"/>
        <end position="207"/>
    </location>
</feature>
<organism evidence="3">
    <name type="scientific">Fagus sylvatica</name>
    <name type="common">Beechnut</name>
    <dbReference type="NCBI Taxonomy" id="28930"/>
    <lineage>
        <taxon>Eukaryota</taxon>
        <taxon>Viridiplantae</taxon>
        <taxon>Streptophyta</taxon>
        <taxon>Embryophyta</taxon>
        <taxon>Tracheophyta</taxon>
        <taxon>Spermatophyta</taxon>
        <taxon>Magnoliopsida</taxon>
        <taxon>eudicotyledons</taxon>
        <taxon>Gunneridae</taxon>
        <taxon>Pentapetalae</taxon>
        <taxon>rosids</taxon>
        <taxon>fabids</taxon>
        <taxon>Fagales</taxon>
        <taxon>Fagaceae</taxon>
        <taxon>Fagus</taxon>
    </lineage>
</organism>
<dbReference type="Gene3D" id="3.30.70.270">
    <property type="match status" value="2"/>
</dbReference>
<dbReference type="PROSITE" id="PS50994">
    <property type="entry name" value="INTEGRASE"/>
    <property type="match status" value="1"/>
</dbReference>
<dbReference type="InterPro" id="IPR041577">
    <property type="entry name" value="RT_RNaseH_2"/>
</dbReference>
<proteinExistence type="predicted"/>
<dbReference type="PANTHER" id="PTHR48475:SF1">
    <property type="entry name" value="RNASE H TYPE-1 DOMAIN-CONTAINING PROTEIN"/>
    <property type="match status" value="1"/>
</dbReference>
<feature type="region of interest" description="Disordered" evidence="1">
    <location>
        <begin position="524"/>
        <end position="557"/>
    </location>
</feature>
<evidence type="ECO:0000256" key="1">
    <source>
        <dbReference type="SAM" id="MobiDB-lite"/>
    </source>
</evidence>
<dbReference type="GO" id="GO:0004523">
    <property type="term" value="F:RNA-DNA hybrid ribonuclease activity"/>
    <property type="evidence" value="ECO:0007669"/>
    <property type="project" value="InterPro"/>
</dbReference>
<feature type="compositionally biased region" description="Basic and acidic residues" evidence="1">
    <location>
        <begin position="63"/>
        <end position="87"/>
    </location>
</feature>
<dbReference type="InterPro" id="IPR000477">
    <property type="entry name" value="RT_dom"/>
</dbReference>
<dbReference type="InterPro" id="IPR043502">
    <property type="entry name" value="DNA/RNA_pol_sf"/>
</dbReference>
<evidence type="ECO:0000259" key="2">
    <source>
        <dbReference type="PROSITE" id="PS50994"/>
    </source>
</evidence>
<dbReference type="GO" id="GO:0003964">
    <property type="term" value="F:RNA-directed DNA polymerase activity"/>
    <property type="evidence" value="ECO:0007669"/>
    <property type="project" value="UniProtKB-KW"/>
</dbReference>
<reference evidence="3" key="1">
    <citation type="submission" date="2018-02" db="EMBL/GenBank/DDBJ databases">
        <authorList>
            <person name="Cohen D.B."/>
            <person name="Kent A.D."/>
        </authorList>
    </citation>
    <scope>NUCLEOTIDE SEQUENCE</scope>
</reference>
<dbReference type="GO" id="GO:0015074">
    <property type="term" value="P:DNA integration"/>
    <property type="evidence" value="ECO:0007669"/>
    <property type="project" value="InterPro"/>
</dbReference>
<gene>
    <name evidence="3" type="ORF">FSB_LOCUS21804</name>
</gene>
<dbReference type="InterPro" id="IPR041588">
    <property type="entry name" value="Integrase_H2C2"/>
</dbReference>
<dbReference type="InterPro" id="IPR001584">
    <property type="entry name" value="Integrase_cat-core"/>
</dbReference>
<dbReference type="SUPFAM" id="SSF53098">
    <property type="entry name" value="Ribonuclease H-like"/>
    <property type="match status" value="1"/>
</dbReference>
<dbReference type="GO" id="GO:0003676">
    <property type="term" value="F:nucleic acid binding"/>
    <property type="evidence" value="ECO:0007669"/>
    <property type="project" value="InterPro"/>
</dbReference>
<feature type="domain" description="Integrase catalytic" evidence="2">
    <location>
        <begin position="1407"/>
        <end position="1566"/>
    </location>
</feature>
<dbReference type="EMBL" id="OIVN01001435">
    <property type="protein sequence ID" value="SPC93922.1"/>
    <property type="molecule type" value="Genomic_DNA"/>
</dbReference>
<feature type="region of interest" description="Disordered" evidence="1">
    <location>
        <begin position="62"/>
        <end position="97"/>
    </location>
</feature>
<sequence length="1701" mass="191782">MLKWNLKATTTPWERHTPRVVGRRTPRVVDRHTGEKIPLLVDKLTVADKSLVVEKSLLLREANGNKEDHQNKNDNRNHEERESHNKNDTPFVTMSDPYPEKYDTPVFALFDGRKGSAMEHIRHKLGTQCCLLGPSEHGKTWWKASAANTSMLKRRSLLSTCTAPSSRPGKTWDKKSLPQTLTVSTATAPSGTKRKNPTDKAYEEPPPLPFTAEEMMAIFDKWVQDQVIKLPKISKQPISEEQKDPKYCRYHRYLNHPTVDCRTLRWEVNRKIQNGTLLLSEEQQKVHQTPFPNYNKGKGKAVVSVVIHGNVSDMEVEESAAASSSLVPAAVRTLQKSPKFKSLFNQLGFGPEARNAATEALITTAVESGATCFTAEAHASRAFLETTNAITFTDEDMEFQYPDHRRPLYLSAVIKDVQVRRALGGHWFLLKPHPIKHSSSYQSATPEDPRLAHGMNAETPYHVLLGRPWLHKHKLVSSTYHQCVKGRLNGKPIRIAANSCPFDQTEAHFVEAALYDDLASTGEPSIRKKKRKEREVEHGSAPQCQEGPTPEEGGLQPSCHLIQQTENFGKVVVDQLQSTAMSSEEVTVDHARSMVMNPQVVAVDQTRSMAANTKKAAEDQTESTTTNLEGSTVDHSRSTVMNSEEEDAVDQTESTARKRKESTTAEPNLTSKEELEVINLSNDLNVNKPISISKSLSTKERKCLIDLLHEYKDVFAWDYHEMPGIDPGLVAHSLNVEPGTRPVVQPMRNLPYGSGGTNHSRGEKTTCCWFYQTHSASTVAVKHRTGQEEERADQIQPPVMPCFPSWTDLVATTKSACPPEMLKRPPFAHQSAIFTYTVMPFDLKNAGATYQRTMTAMFHDMMHKEIEDYVDDIVVKSKKREDHLRILRKFLGFLVHNRGIDVDPAKASAIATMKAPTSHKELKSFLGRLSYIRRFIPGLAAVTAIFMPLMKKWIPGRPLCLYLASNSKAIGGLVAQEDEDGTEKPIYYVSRALRDAETRYSGAERAYQSFLADWPSRLLQLSQYEITTETPTAIKSQAIADLLAQFPGEDSSSISHEVLGEVGEALLADLADSTWTLKFNGSSTSSSKYEAYITGLAIAHEMGIKHLRVIGDSNLIICQTKGEFSLKEPSLALYRALAQKLEEKFDTFEISHAMRCENREFKEQNLDAEDWRAPIRAKLMSPEGVADLKMLKDYVLIAGDLYRRLPGGVLARCVNLQEVAKKLTEVHERCCELRDGVSLYRRLQRLGYFWPSMSKEAASLQEQCSFCQHQHESDQIYATFVSSDWRTPFLEYFIENVLPQTSQAATRLKKLATRYFVEGGILFRKGFHGDPFRCLSLAESQTVMKEAHSRECGEHQGKKRLYQLLLTLGYYWPTMKKDTADFVKSCHTCQLQANLIHTHPTSLQNMATPWPFHTWGLDLIGPINPSSSGYIWILVATEYFSKWVEAVPLRKATGAAVANFIREHIITRFGIPHKIISDNGTPFVNKNVREVLEHYRIKHRRSTPYYPQGNGQAEATNRMLLRILSKMVFDYGKGWSSHLADTLWAYRGSTKTATGFTPFSLVYGTDVISPTELLVPSPRILHGMDLEADADICAEARVADLEGLEEARELAQVRSLRYHQKLADAYEKTLQTRIFAKGQMVLKTVDHVRRGLPSPSKFAPNWEEPYLIREAYDSGYYKLSTADGTTLVDPINGKWLKRYYS</sequence>
<dbReference type="Pfam" id="PF13456">
    <property type="entry name" value="RVT_3"/>
    <property type="match status" value="1"/>
</dbReference>
<dbReference type="InterPro" id="IPR043128">
    <property type="entry name" value="Rev_trsase/Diguanyl_cyclase"/>
</dbReference>
<dbReference type="Pfam" id="PF00078">
    <property type="entry name" value="RVT_1"/>
    <property type="match status" value="1"/>
</dbReference>
<dbReference type="Pfam" id="PF00665">
    <property type="entry name" value="rve"/>
    <property type="match status" value="1"/>
</dbReference>
<dbReference type="InterPro" id="IPR036397">
    <property type="entry name" value="RNaseH_sf"/>
</dbReference>
<dbReference type="Pfam" id="PF17921">
    <property type="entry name" value="Integrase_H2C2"/>
    <property type="match status" value="1"/>
</dbReference>
<accession>A0A2N9G2X0</accession>
<dbReference type="PANTHER" id="PTHR48475">
    <property type="entry name" value="RIBONUCLEASE H"/>
    <property type="match status" value="1"/>
</dbReference>
<evidence type="ECO:0000313" key="3">
    <source>
        <dbReference type="EMBL" id="SPC93922.1"/>
    </source>
</evidence>